<evidence type="ECO:0000256" key="8">
    <source>
        <dbReference type="ARBA" id="ARBA00025264"/>
    </source>
</evidence>
<keyword evidence="7" id="KW-0539">Nucleus</keyword>
<dbReference type="GO" id="GO:0000122">
    <property type="term" value="P:negative regulation of transcription by RNA polymerase II"/>
    <property type="evidence" value="ECO:0007669"/>
    <property type="project" value="TreeGrafter"/>
</dbReference>
<evidence type="ECO:0000256" key="7">
    <source>
        <dbReference type="ARBA" id="ARBA00023242"/>
    </source>
</evidence>
<dbReference type="Gene3D" id="1.10.10.60">
    <property type="entry name" value="Homeodomain-like"/>
    <property type="match status" value="1"/>
</dbReference>
<keyword evidence="13" id="KW-1185">Reference proteome</keyword>
<dbReference type="GO" id="GO:0006281">
    <property type="term" value="P:DNA repair"/>
    <property type="evidence" value="ECO:0007669"/>
    <property type="project" value="InterPro"/>
</dbReference>
<evidence type="ECO:0000256" key="2">
    <source>
        <dbReference type="ARBA" id="ARBA00006918"/>
    </source>
</evidence>
<dbReference type="GO" id="GO:0000812">
    <property type="term" value="C:Swr1 complex"/>
    <property type="evidence" value="ECO:0007669"/>
    <property type="project" value="TreeGrafter"/>
</dbReference>
<gene>
    <name evidence="12" type="ORF">EX30DRAFT_337192</name>
</gene>
<evidence type="ECO:0000256" key="10">
    <source>
        <dbReference type="SAM" id="MobiDB-lite"/>
    </source>
</evidence>
<feature type="domain" description="Myb-like" evidence="11">
    <location>
        <begin position="129"/>
        <end position="182"/>
    </location>
</feature>
<dbReference type="InterPro" id="IPR027109">
    <property type="entry name" value="Swc4/Dmap1"/>
</dbReference>
<dbReference type="GO" id="GO:0035267">
    <property type="term" value="C:NuA4 histone acetyltransferase complex"/>
    <property type="evidence" value="ECO:0007669"/>
    <property type="project" value="InterPro"/>
</dbReference>
<dbReference type="SMART" id="SM00717">
    <property type="entry name" value="SANT"/>
    <property type="match status" value="1"/>
</dbReference>
<dbReference type="FunFam" id="1.10.10.60:FF:000087">
    <property type="entry name" value="DNA methyltransferase 1-associated protein 1"/>
    <property type="match status" value="1"/>
</dbReference>
<comment type="similarity">
    <text evidence="2">Belongs to the SWC4 family.</text>
</comment>
<feature type="region of interest" description="Disordered" evidence="10">
    <location>
        <begin position="311"/>
        <end position="334"/>
    </location>
</feature>
<evidence type="ECO:0000256" key="1">
    <source>
        <dbReference type="ARBA" id="ARBA00004123"/>
    </source>
</evidence>
<organism evidence="12 13">
    <name type="scientific">Ascodesmis nigricans</name>
    <dbReference type="NCBI Taxonomy" id="341454"/>
    <lineage>
        <taxon>Eukaryota</taxon>
        <taxon>Fungi</taxon>
        <taxon>Dikarya</taxon>
        <taxon>Ascomycota</taxon>
        <taxon>Pezizomycotina</taxon>
        <taxon>Pezizomycetes</taxon>
        <taxon>Pezizales</taxon>
        <taxon>Ascodesmidaceae</taxon>
        <taxon>Ascodesmis</taxon>
    </lineage>
</organism>
<dbReference type="Proteomes" id="UP000298138">
    <property type="component" value="Unassembled WGS sequence"/>
</dbReference>
<sequence>MSGFQDVRDVMDITGAPDVTARPPPPKKQKTIEKRPDGITRELYALLGENPPPVAIVETKFKERPKWMGKANPWIWKGFENPARSDGLTLYHWERKTEAMDEDLSYRFSKFNVQVDVPTYSDAEYETLKNDDWSREETDYLMNVCREYDLRFPVIWDRYEFPDGKPRSVEDIKARYYSVCRSLMELRTPQNQMSADEIVMFNLLNFDKEREVARKQMAARQFARTPEQCREEEFLLAELKRIVANQDKMAEERKDLFQRLSYPAVSGNGSISAYTGSQGLAQLRDLMVQNSDKNKRKRSAMVQNSADIGAAGAGTAANTPGGGSNANGGAQRDTQAVKKQVRRLSEEEELVFGVSMPEKPTTGVKLRSTMIAPSVKGASAQKMATAYTQLDIAPRLTMPTIKTVKRFEELQTSVGALLDAKKVLEKLEQEARVLKAQLEAKGISV</sequence>
<comment type="subcellular location">
    <subcellularLocation>
        <location evidence="1">Nucleus</location>
    </subcellularLocation>
</comment>
<evidence type="ECO:0000256" key="5">
    <source>
        <dbReference type="ARBA" id="ARBA00023015"/>
    </source>
</evidence>
<dbReference type="OrthoDB" id="19740at2759"/>
<evidence type="ECO:0000256" key="4">
    <source>
        <dbReference type="ARBA" id="ARBA00022853"/>
    </source>
</evidence>
<keyword evidence="6" id="KW-0804">Transcription</keyword>
<evidence type="ECO:0000259" key="11">
    <source>
        <dbReference type="SMART" id="SM00717"/>
    </source>
</evidence>
<name>A0A4S2N6I8_9PEZI</name>
<evidence type="ECO:0000313" key="13">
    <source>
        <dbReference type="Proteomes" id="UP000298138"/>
    </source>
</evidence>
<dbReference type="PANTHER" id="PTHR12855:SF10">
    <property type="entry name" value="DNA METHYLTRANSFERASE 1-ASSOCIATED PROTEIN 1"/>
    <property type="match status" value="1"/>
</dbReference>
<dbReference type="STRING" id="341454.A0A4S2N6I8"/>
<proteinExistence type="inferred from homology"/>
<keyword evidence="5" id="KW-0805">Transcription regulation</keyword>
<comment type="function">
    <text evidence="8">Component of the SWR1 complex which mediates the ATP-dependent exchange of histone H2A for the H2A variant HZT1 leading to transcriptional regulation of selected genes by chromatin remodeling. Component of the NuA4 histone acetyltransferase complex which is involved in transcriptional activation of selected genes principally by acetylation of nucleosomal histone H4 and H2A. The NuA4 complex is also involved in DNA repair.</text>
</comment>
<evidence type="ECO:0000313" key="12">
    <source>
        <dbReference type="EMBL" id="TGZ84704.1"/>
    </source>
</evidence>
<evidence type="ECO:0000256" key="9">
    <source>
        <dbReference type="SAM" id="Coils"/>
    </source>
</evidence>
<evidence type="ECO:0000256" key="6">
    <source>
        <dbReference type="ARBA" id="ARBA00023163"/>
    </source>
</evidence>
<keyword evidence="9" id="KW-0175">Coiled coil</keyword>
<dbReference type="InterPro" id="IPR001005">
    <property type="entry name" value="SANT/Myb"/>
</dbReference>
<dbReference type="GO" id="GO:0003714">
    <property type="term" value="F:transcription corepressor activity"/>
    <property type="evidence" value="ECO:0007669"/>
    <property type="project" value="TreeGrafter"/>
</dbReference>
<evidence type="ECO:0000256" key="3">
    <source>
        <dbReference type="ARBA" id="ARBA00019132"/>
    </source>
</evidence>
<feature type="region of interest" description="Disordered" evidence="10">
    <location>
        <begin position="1"/>
        <end position="35"/>
    </location>
</feature>
<keyword evidence="4" id="KW-0156">Chromatin regulator</keyword>
<dbReference type="FunCoup" id="A0A4S2N6I8">
    <property type="interactions" value="941"/>
</dbReference>
<feature type="coiled-coil region" evidence="9">
    <location>
        <begin position="417"/>
        <end position="444"/>
    </location>
</feature>
<feature type="compositionally biased region" description="Basic and acidic residues" evidence="10">
    <location>
        <begin position="1"/>
        <end position="11"/>
    </location>
</feature>
<reference evidence="12 13" key="1">
    <citation type="submission" date="2019-04" db="EMBL/GenBank/DDBJ databases">
        <title>Comparative genomics and transcriptomics to analyze fruiting body development in filamentous ascomycetes.</title>
        <authorList>
            <consortium name="DOE Joint Genome Institute"/>
            <person name="Lutkenhaus R."/>
            <person name="Traeger S."/>
            <person name="Breuer J."/>
            <person name="Kuo A."/>
            <person name="Lipzen A."/>
            <person name="Pangilinan J."/>
            <person name="Dilworth D."/>
            <person name="Sandor L."/>
            <person name="Poggeler S."/>
            <person name="Barry K."/>
            <person name="Grigoriev I.V."/>
            <person name="Nowrousian M."/>
        </authorList>
    </citation>
    <scope>NUCLEOTIDE SEQUENCE [LARGE SCALE GENOMIC DNA]</scope>
    <source>
        <strain evidence="12 13">CBS 389.68</strain>
    </source>
</reference>
<dbReference type="Pfam" id="PF16282">
    <property type="entry name" value="SANT_DAMP1_like"/>
    <property type="match status" value="1"/>
</dbReference>
<dbReference type="InterPro" id="IPR032563">
    <property type="entry name" value="DAMP1_SANT-like"/>
</dbReference>
<accession>A0A4S2N6I8</accession>
<dbReference type="AlphaFoldDB" id="A0A4S2N6I8"/>
<dbReference type="InParanoid" id="A0A4S2N6I8"/>
<dbReference type="GO" id="GO:0006338">
    <property type="term" value="P:chromatin remodeling"/>
    <property type="evidence" value="ECO:0007669"/>
    <property type="project" value="InterPro"/>
</dbReference>
<dbReference type="PANTHER" id="PTHR12855">
    <property type="entry name" value="DNA METHYLTRANSFERASE 1-ASSOCIATED PROTEIN 1 FAMILY MEMBER"/>
    <property type="match status" value="1"/>
</dbReference>
<dbReference type="EMBL" id="ML220112">
    <property type="protein sequence ID" value="TGZ84704.1"/>
    <property type="molecule type" value="Genomic_DNA"/>
</dbReference>
<protein>
    <recommendedName>
        <fullName evidence="3">SWR1-complex protein 4</fullName>
    </recommendedName>
</protein>